<dbReference type="PANTHER" id="PTHR30136">
    <property type="entry name" value="HELIX-TURN-HELIX TRANSCRIPTIONAL REGULATOR, ICLR FAMILY"/>
    <property type="match status" value="1"/>
</dbReference>
<dbReference type="Pfam" id="PF01614">
    <property type="entry name" value="IclR_C"/>
    <property type="match status" value="1"/>
</dbReference>
<dbReference type="GO" id="GO:0003677">
    <property type="term" value="F:DNA binding"/>
    <property type="evidence" value="ECO:0007669"/>
    <property type="project" value="UniProtKB-KW"/>
</dbReference>
<dbReference type="InterPro" id="IPR029016">
    <property type="entry name" value="GAF-like_dom_sf"/>
</dbReference>
<dbReference type="PROSITE" id="PS51078">
    <property type="entry name" value="ICLR_ED"/>
    <property type="match status" value="1"/>
</dbReference>
<name>A0A292ACU1_SERFO</name>
<evidence type="ECO:0000256" key="1">
    <source>
        <dbReference type="ARBA" id="ARBA00023015"/>
    </source>
</evidence>
<reference evidence="4 5" key="1">
    <citation type="submission" date="2018-12" db="EMBL/GenBank/DDBJ databases">
        <authorList>
            <consortium name="Pathogen Informatics"/>
        </authorList>
    </citation>
    <scope>NUCLEOTIDE SEQUENCE [LARGE SCALE GENOMIC DNA]</scope>
    <source>
        <strain evidence="4 5">NCTC13193</strain>
    </source>
</reference>
<dbReference type="InterPro" id="IPR036390">
    <property type="entry name" value="WH_DNA-bd_sf"/>
</dbReference>
<accession>A0A292ACU1</accession>
<keyword evidence="3" id="KW-0804">Transcription</keyword>
<dbReference type="PANTHER" id="PTHR30136:SF35">
    <property type="entry name" value="HTH-TYPE TRANSCRIPTIONAL REGULATOR RV1719"/>
    <property type="match status" value="1"/>
</dbReference>
<dbReference type="EMBL" id="LR134492">
    <property type="protein sequence ID" value="VEI76307.1"/>
    <property type="molecule type" value="Genomic_DNA"/>
</dbReference>
<evidence type="ECO:0000313" key="5">
    <source>
        <dbReference type="Proteomes" id="UP000270487"/>
    </source>
</evidence>
<dbReference type="SUPFAM" id="SSF46785">
    <property type="entry name" value="Winged helix' DNA-binding domain"/>
    <property type="match status" value="1"/>
</dbReference>
<evidence type="ECO:0000256" key="3">
    <source>
        <dbReference type="ARBA" id="ARBA00023163"/>
    </source>
</evidence>
<dbReference type="Gene3D" id="1.10.10.10">
    <property type="entry name" value="Winged helix-like DNA-binding domain superfamily/Winged helix DNA-binding domain"/>
    <property type="match status" value="1"/>
</dbReference>
<dbReference type="InterPro" id="IPR005471">
    <property type="entry name" value="Tscrpt_reg_IclR_N"/>
</dbReference>
<dbReference type="Pfam" id="PF09339">
    <property type="entry name" value="HTH_IclR"/>
    <property type="match status" value="1"/>
</dbReference>
<dbReference type="GO" id="GO:0003700">
    <property type="term" value="F:DNA-binding transcription factor activity"/>
    <property type="evidence" value="ECO:0007669"/>
    <property type="project" value="TreeGrafter"/>
</dbReference>
<dbReference type="SUPFAM" id="SSF55781">
    <property type="entry name" value="GAF domain-like"/>
    <property type="match status" value="1"/>
</dbReference>
<dbReference type="RefSeq" id="WP_098929691.1">
    <property type="nucleotide sequence ID" value="NZ_CAMFLQ010000003.1"/>
</dbReference>
<keyword evidence="2" id="KW-0238">DNA-binding</keyword>
<evidence type="ECO:0000313" key="4">
    <source>
        <dbReference type="EMBL" id="VEI76307.1"/>
    </source>
</evidence>
<dbReference type="InterPro" id="IPR036388">
    <property type="entry name" value="WH-like_DNA-bd_sf"/>
</dbReference>
<dbReference type="AlphaFoldDB" id="A0A292ACU1"/>
<dbReference type="Proteomes" id="UP000270487">
    <property type="component" value="Chromosome"/>
</dbReference>
<organism evidence="4 5">
    <name type="scientific">Serratia fonticola</name>
    <dbReference type="NCBI Taxonomy" id="47917"/>
    <lineage>
        <taxon>Bacteria</taxon>
        <taxon>Pseudomonadati</taxon>
        <taxon>Pseudomonadota</taxon>
        <taxon>Gammaproteobacteria</taxon>
        <taxon>Enterobacterales</taxon>
        <taxon>Yersiniaceae</taxon>
        <taxon>Serratia</taxon>
    </lineage>
</organism>
<sequence>MSTDADNNGSQVIARAATILRALEIQPKGMTISQLSRETGLPRTTVHRLVTSLESQQLLISGNDGVQLGPALARLAASAHTDVIALSRPAMETLGRRTRETVDLCVYRGSHAVSVSQFVSDQELRVVSAIGTAFPCHCTAHGKAILAMLTDEKIADLLGGRPDIRTDKTLRTLPDILDDVRETRSRHYAVDREEHARGVCGIGVYIDASVNEHYAISIAVPAMRFEEKFDHLLGALLQCKAEIEAILA</sequence>
<proteinExistence type="predicted"/>
<dbReference type="SMART" id="SM00346">
    <property type="entry name" value="HTH_ICLR"/>
    <property type="match status" value="1"/>
</dbReference>
<evidence type="ECO:0000256" key="2">
    <source>
        <dbReference type="ARBA" id="ARBA00023125"/>
    </source>
</evidence>
<dbReference type="InterPro" id="IPR050707">
    <property type="entry name" value="HTH_MetabolicPath_Reg"/>
</dbReference>
<dbReference type="InterPro" id="IPR014757">
    <property type="entry name" value="Tscrpt_reg_IclR_C"/>
</dbReference>
<keyword evidence="1" id="KW-0805">Transcription regulation</keyword>
<protein>
    <submittedName>
        <fullName evidence="4">Solvent efflux pump srpABC operon corepressor</fullName>
    </submittedName>
</protein>
<dbReference type="PROSITE" id="PS51077">
    <property type="entry name" value="HTH_ICLR"/>
    <property type="match status" value="1"/>
</dbReference>
<dbReference type="GO" id="GO:0045892">
    <property type="term" value="P:negative regulation of DNA-templated transcription"/>
    <property type="evidence" value="ECO:0007669"/>
    <property type="project" value="TreeGrafter"/>
</dbReference>
<gene>
    <name evidence="4" type="primary">srpS</name>
    <name evidence="4" type="ORF">NCTC13193_05265</name>
</gene>
<dbReference type="Gene3D" id="3.30.450.40">
    <property type="match status" value="1"/>
</dbReference>